<evidence type="ECO:0000259" key="2">
    <source>
        <dbReference type="PROSITE" id="PS50943"/>
    </source>
</evidence>
<evidence type="ECO:0000313" key="4">
    <source>
        <dbReference type="Proteomes" id="UP000013523"/>
    </source>
</evidence>
<dbReference type="Pfam" id="PF01381">
    <property type="entry name" value="HTH_3"/>
    <property type="match status" value="1"/>
</dbReference>
<dbReference type="PROSITE" id="PS50943">
    <property type="entry name" value="HTH_CROC1"/>
    <property type="match status" value="1"/>
</dbReference>
<dbReference type="AlphaFoldDB" id="R4K796"/>
<accession>R4K796</accession>
<dbReference type="GO" id="GO:0003677">
    <property type="term" value="F:DNA binding"/>
    <property type="evidence" value="ECO:0007669"/>
    <property type="project" value="UniProtKB-KW"/>
</dbReference>
<dbReference type="InterPro" id="IPR010982">
    <property type="entry name" value="Lambda_DNA-bd_dom_sf"/>
</dbReference>
<dbReference type="EMBL" id="CP003261">
    <property type="protein sequence ID" value="AGK99037.1"/>
    <property type="molecule type" value="Genomic_DNA"/>
</dbReference>
<proteinExistence type="predicted"/>
<reference evidence="3 4" key="1">
    <citation type="submission" date="2012-01" db="EMBL/GenBank/DDBJ databases">
        <title>Complete sequence of chromosome of Clostridium pasteurianum BC1.</title>
        <authorList>
            <consortium name="US DOE Joint Genome Institute"/>
            <person name="Lucas S."/>
            <person name="Han J."/>
            <person name="Lapidus A."/>
            <person name="Cheng J.-F."/>
            <person name="Goodwin L."/>
            <person name="Pitluck S."/>
            <person name="Peters L."/>
            <person name="Mikhailova N."/>
            <person name="Teshima H."/>
            <person name="Detter J.C."/>
            <person name="Han C."/>
            <person name="Tapia R."/>
            <person name="Land M."/>
            <person name="Hauser L."/>
            <person name="Kyrpides N."/>
            <person name="Ivanova N."/>
            <person name="Pagani I."/>
            <person name="Dunn J."/>
            <person name="Taghavi S."/>
            <person name="Francis A."/>
            <person name="van der Lelie D."/>
            <person name="Woyke T."/>
        </authorList>
    </citation>
    <scope>NUCLEOTIDE SEQUENCE [LARGE SCALE GENOMIC DNA]</scope>
    <source>
        <strain evidence="3 4">BC1</strain>
    </source>
</reference>
<gene>
    <name evidence="3" type="ORF">Clopa_4318</name>
</gene>
<keyword evidence="4" id="KW-1185">Reference proteome</keyword>
<dbReference type="CDD" id="cd00093">
    <property type="entry name" value="HTH_XRE"/>
    <property type="match status" value="1"/>
</dbReference>
<sequence length="112" mass="12943">MYGKIIKKLRKEKKLTQEDLAKLINFKSGSAIGMIEREERELNLEALNKLSEIFNVSIDYILGKTSEKFPGEIEETTKDLQTLIKSKLEKLPKDKKEKAIKDMMKILNDADK</sequence>
<evidence type="ECO:0000256" key="1">
    <source>
        <dbReference type="ARBA" id="ARBA00023125"/>
    </source>
</evidence>
<protein>
    <submittedName>
        <fullName evidence="3">Putative transcriptional regulator</fullName>
    </submittedName>
</protein>
<dbReference type="InterPro" id="IPR001387">
    <property type="entry name" value="Cro/C1-type_HTH"/>
</dbReference>
<name>R4K796_CLOPA</name>
<keyword evidence="1" id="KW-0238">DNA-binding</keyword>
<dbReference type="OrthoDB" id="2064916at2"/>
<dbReference type="STRING" id="86416.Clopa_4318"/>
<dbReference type="RefSeq" id="WP_015617311.1">
    <property type="nucleotide sequence ID" value="NC_021182.1"/>
</dbReference>
<dbReference type="Proteomes" id="UP000013523">
    <property type="component" value="Chromosome"/>
</dbReference>
<dbReference type="HOGENOM" id="CLU_066192_4_7_9"/>
<dbReference type="KEGG" id="cpas:Clopa_4318"/>
<dbReference type="Gene3D" id="1.10.260.40">
    <property type="entry name" value="lambda repressor-like DNA-binding domains"/>
    <property type="match status" value="1"/>
</dbReference>
<evidence type="ECO:0000313" key="3">
    <source>
        <dbReference type="EMBL" id="AGK99037.1"/>
    </source>
</evidence>
<dbReference type="PATRIC" id="fig|86416.3.peg.4330"/>
<dbReference type="SUPFAM" id="SSF47413">
    <property type="entry name" value="lambda repressor-like DNA-binding domains"/>
    <property type="match status" value="1"/>
</dbReference>
<dbReference type="PANTHER" id="PTHR46558:SF11">
    <property type="entry name" value="HTH-TYPE TRANSCRIPTIONAL REGULATOR XRE"/>
    <property type="match status" value="1"/>
</dbReference>
<feature type="domain" description="HTH cro/C1-type" evidence="2">
    <location>
        <begin position="6"/>
        <end position="61"/>
    </location>
</feature>
<organism evidence="3 4">
    <name type="scientific">Clostridium pasteurianum BC1</name>
    <dbReference type="NCBI Taxonomy" id="86416"/>
    <lineage>
        <taxon>Bacteria</taxon>
        <taxon>Bacillati</taxon>
        <taxon>Bacillota</taxon>
        <taxon>Clostridia</taxon>
        <taxon>Eubacteriales</taxon>
        <taxon>Clostridiaceae</taxon>
        <taxon>Clostridium</taxon>
    </lineage>
</organism>
<dbReference type="SMART" id="SM00530">
    <property type="entry name" value="HTH_XRE"/>
    <property type="match status" value="1"/>
</dbReference>
<dbReference type="PANTHER" id="PTHR46558">
    <property type="entry name" value="TRACRIPTIONAL REGULATORY PROTEIN-RELATED-RELATED"/>
    <property type="match status" value="1"/>
</dbReference>